<dbReference type="GeneTree" id="ENSGT00940000157749"/>
<dbReference type="PANTHER" id="PTHR11324">
    <property type="entry name" value="IL16-RELATED"/>
    <property type="match status" value="1"/>
</dbReference>
<dbReference type="STRING" id="9823.ENSSSCP00000070946"/>
<dbReference type="Ensembl" id="ENSSSCT00000066790.2">
    <property type="protein sequence ID" value="ENSSSCP00000070946.1"/>
    <property type="gene ID" value="ENSSSCG00000016810.5"/>
</dbReference>
<dbReference type="SMART" id="SM00228">
    <property type="entry name" value="PDZ"/>
    <property type="match status" value="1"/>
</dbReference>
<sequence>GFLLRHKCSLHTCRKCLGEQRDRDSKDTARRAAQIWETIPEAGLKCYQHFKAEETPGTRGTHLEHRAGGYVCVPVILIFTNALAAGRSLAAHEALCVEVLKTSAGLGLSLDGGKSSMSGDGPLFVKRVYKGGAAEQAGTIEAGDEILAINGKSLVGLVHFDAWNIMKSVPEGPVQLVIRKHRNSSCNKHW</sequence>
<reference evidence="2" key="3">
    <citation type="submission" date="2025-08" db="UniProtKB">
        <authorList>
            <consortium name="Ensembl"/>
        </authorList>
    </citation>
    <scope>IDENTIFICATION</scope>
</reference>
<dbReference type="InterPro" id="IPR036034">
    <property type="entry name" value="PDZ_sf"/>
</dbReference>
<dbReference type="AlphaFoldDB" id="A0A5G2RHR6"/>
<dbReference type="SUPFAM" id="SSF50156">
    <property type="entry name" value="PDZ domain-like"/>
    <property type="match status" value="1"/>
</dbReference>
<dbReference type="Gene3D" id="2.30.42.10">
    <property type="match status" value="1"/>
</dbReference>
<protein>
    <recommendedName>
        <fullName evidence="1">PDZ domain-containing protein</fullName>
    </recommendedName>
</protein>
<reference evidence="2" key="2">
    <citation type="journal article" date="2020" name="Gigascience">
        <title>An improved pig reference genome sequence to enable pig genetics and genomics research.</title>
        <authorList>
            <person name="Warr A."/>
            <person name="Affara N."/>
            <person name="Aken B."/>
            <person name="Beiki H."/>
            <person name="Bickhart D.M."/>
            <person name="Billis K."/>
            <person name="Chow W."/>
            <person name="Eory L."/>
            <person name="Finlayson H.A."/>
            <person name="Flicek P."/>
            <person name="Giron C.G."/>
            <person name="Griffin D.K."/>
            <person name="Hall R."/>
            <person name="Hannum G."/>
            <person name="Hourlier T."/>
            <person name="Howe K."/>
            <person name="Hume D.A."/>
            <person name="Izuogu O."/>
            <person name="Kim K."/>
            <person name="Koren S."/>
            <person name="Liu H."/>
            <person name="Manchanda N."/>
            <person name="Martin F.J."/>
            <person name="Nonneman D.J."/>
            <person name="O'Connor R.E."/>
            <person name="Phillippy A.M."/>
            <person name="Rohrer G.A."/>
            <person name="Rosen B.D."/>
            <person name="Rund L.A."/>
            <person name="Sargent C.A."/>
            <person name="Schook L.B."/>
            <person name="Schroeder S.G."/>
            <person name="Schwartz A.S."/>
            <person name="Skinner B.M."/>
            <person name="Talbot R."/>
            <person name="Tseng E."/>
            <person name="Tuggle C.K."/>
            <person name="Watson M."/>
            <person name="Smith T.P.L."/>
            <person name="Archibald A.L."/>
        </authorList>
    </citation>
    <scope>NUCLEOTIDE SEQUENCE [LARGE SCALE GENOMIC DNA]</scope>
    <source>
        <strain evidence="2">Duroc</strain>
    </source>
</reference>
<dbReference type="CDD" id="cd06763">
    <property type="entry name" value="PDZ7_PDZD2-PDZ4_hPro-IL-16-like"/>
    <property type="match status" value="1"/>
</dbReference>
<dbReference type="ExpressionAtlas" id="A0A5G2RHR6">
    <property type="expression patterns" value="baseline and differential"/>
</dbReference>
<organism evidence="2 3">
    <name type="scientific">Sus scrofa</name>
    <name type="common">Pig</name>
    <dbReference type="NCBI Taxonomy" id="9823"/>
    <lineage>
        <taxon>Eukaryota</taxon>
        <taxon>Metazoa</taxon>
        <taxon>Chordata</taxon>
        <taxon>Craniata</taxon>
        <taxon>Vertebrata</taxon>
        <taxon>Euteleostomi</taxon>
        <taxon>Mammalia</taxon>
        <taxon>Eutheria</taxon>
        <taxon>Laurasiatheria</taxon>
        <taxon>Artiodactyla</taxon>
        <taxon>Suina</taxon>
        <taxon>Suidae</taxon>
        <taxon>Sus</taxon>
    </lineage>
</organism>
<evidence type="ECO:0000313" key="2">
    <source>
        <dbReference type="Ensembl" id="ENSSSCP00000070946.1"/>
    </source>
</evidence>
<dbReference type="PROSITE" id="PS50106">
    <property type="entry name" value="PDZ"/>
    <property type="match status" value="1"/>
</dbReference>
<dbReference type="Proteomes" id="UP000008227">
    <property type="component" value="Chromosome 16"/>
</dbReference>
<evidence type="ECO:0000313" key="3">
    <source>
        <dbReference type="Proteomes" id="UP000008227"/>
    </source>
</evidence>
<dbReference type="InParanoid" id="A0A5G2RHR6"/>
<proteinExistence type="predicted"/>
<dbReference type="SMR" id="A0A5G2RHR6"/>
<reference evidence="3" key="1">
    <citation type="submission" date="2009-11" db="EMBL/GenBank/DDBJ databases">
        <authorList>
            <consortium name="Porcine genome sequencing project"/>
        </authorList>
    </citation>
    <scope>NUCLEOTIDE SEQUENCE [LARGE SCALE GENOMIC DNA]</scope>
    <source>
        <strain evidence="3">Duroc</strain>
    </source>
</reference>
<accession>A0A5G2RHR6</accession>
<feature type="domain" description="PDZ" evidence="1">
    <location>
        <begin position="96"/>
        <end position="181"/>
    </location>
</feature>
<keyword evidence="3" id="KW-1185">Reference proteome</keyword>
<evidence type="ECO:0000259" key="1">
    <source>
        <dbReference type="PROSITE" id="PS50106"/>
    </source>
</evidence>
<dbReference type="PANTHER" id="PTHR11324:SF16">
    <property type="entry name" value="PDZ DOMAIN-CONTAINING PROTEIN 2"/>
    <property type="match status" value="1"/>
</dbReference>
<name>A0A5G2RHR6_PIG</name>
<dbReference type="InterPro" id="IPR001478">
    <property type="entry name" value="PDZ"/>
</dbReference>
<reference evidence="2" key="4">
    <citation type="submission" date="2025-09" db="UniProtKB">
        <authorList>
            <consortium name="Ensembl"/>
        </authorList>
    </citation>
    <scope>IDENTIFICATION</scope>
</reference>
<dbReference type="Pfam" id="PF00595">
    <property type="entry name" value="PDZ"/>
    <property type="match status" value="1"/>
</dbReference>
<dbReference type="Bgee" id="ENSSSCG00000016810">
    <property type="expression patterns" value="Expressed in ovary and 44 other cell types or tissues"/>
</dbReference>